<evidence type="ECO:0000313" key="1">
    <source>
        <dbReference type="EMBL" id="KAK2160497.1"/>
    </source>
</evidence>
<dbReference type="Proteomes" id="UP001208570">
    <property type="component" value="Unassembled WGS sequence"/>
</dbReference>
<accession>A0AAD9JWC1</accession>
<evidence type="ECO:0000313" key="2">
    <source>
        <dbReference type="Proteomes" id="UP001208570"/>
    </source>
</evidence>
<reference evidence="1" key="1">
    <citation type="journal article" date="2023" name="Mol. Biol. Evol.">
        <title>Third-Generation Sequencing Reveals the Adaptive Role of the Epigenome in Three Deep-Sea Polychaetes.</title>
        <authorList>
            <person name="Perez M."/>
            <person name="Aroh O."/>
            <person name="Sun Y."/>
            <person name="Lan Y."/>
            <person name="Juniper S.K."/>
            <person name="Young C.R."/>
            <person name="Angers B."/>
            <person name="Qian P.Y."/>
        </authorList>
    </citation>
    <scope>NUCLEOTIDE SEQUENCE</scope>
    <source>
        <strain evidence="1">P08H-3</strain>
    </source>
</reference>
<protein>
    <submittedName>
        <fullName evidence="1">Uncharacterized protein</fullName>
    </submittedName>
</protein>
<dbReference type="EMBL" id="JAODUP010000132">
    <property type="protein sequence ID" value="KAK2160497.1"/>
    <property type="molecule type" value="Genomic_DNA"/>
</dbReference>
<dbReference type="AlphaFoldDB" id="A0AAD9JWC1"/>
<gene>
    <name evidence="1" type="ORF">LSH36_132g04027</name>
</gene>
<name>A0AAD9JWC1_9ANNE</name>
<organism evidence="1 2">
    <name type="scientific">Paralvinella palmiformis</name>
    <dbReference type="NCBI Taxonomy" id="53620"/>
    <lineage>
        <taxon>Eukaryota</taxon>
        <taxon>Metazoa</taxon>
        <taxon>Spiralia</taxon>
        <taxon>Lophotrochozoa</taxon>
        <taxon>Annelida</taxon>
        <taxon>Polychaeta</taxon>
        <taxon>Sedentaria</taxon>
        <taxon>Canalipalpata</taxon>
        <taxon>Terebellida</taxon>
        <taxon>Terebelliformia</taxon>
        <taxon>Alvinellidae</taxon>
        <taxon>Paralvinella</taxon>
    </lineage>
</organism>
<proteinExistence type="predicted"/>
<comment type="caution">
    <text evidence="1">The sequence shown here is derived from an EMBL/GenBank/DDBJ whole genome shotgun (WGS) entry which is preliminary data.</text>
</comment>
<keyword evidence="2" id="KW-1185">Reference proteome</keyword>
<sequence>METRLMEVILTETHQLQQQLVEREGEGISRSFYRQVIRGADLFARRCTDCSLPAIHDESQLIDSEAENSRPHTDPHRDVPDISVIVRPVLKSHQNVVDLSVYVSLQVPSIVVRTSEIHPHFGSCLLSMIWSPLWNKSSWLNQNVRTNNGV</sequence>